<comment type="caution">
    <text evidence="3">The sequence shown here is derived from an EMBL/GenBank/DDBJ whole genome shotgun (WGS) entry which is preliminary data.</text>
</comment>
<evidence type="ECO:0000256" key="2">
    <source>
        <dbReference type="SAM" id="Phobius"/>
    </source>
</evidence>
<feature type="transmembrane region" description="Helical" evidence="2">
    <location>
        <begin position="32"/>
        <end position="59"/>
    </location>
</feature>
<accession>A0A2M9CC33</accession>
<feature type="compositionally biased region" description="Basic residues" evidence="1">
    <location>
        <begin position="1"/>
        <end position="11"/>
    </location>
</feature>
<keyword evidence="2" id="KW-0812">Transmembrane</keyword>
<keyword evidence="2" id="KW-0472">Membrane</keyword>
<dbReference type="Proteomes" id="UP000231693">
    <property type="component" value="Unassembled WGS sequence"/>
</dbReference>
<evidence type="ECO:0000313" key="3">
    <source>
        <dbReference type="EMBL" id="PJJ68596.1"/>
    </source>
</evidence>
<dbReference type="RefSeq" id="WP_100424154.1">
    <property type="nucleotide sequence ID" value="NZ_BOOX01000011.1"/>
</dbReference>
<dbReference type="EMBL" id="PGFE01000007">
    <property type="protein sequence ID" value="PJJ68596.1"/>
    <property type="molecule type" value="Genomic_DNA"/>
</dbReference>
<evidence type="ECO:0000256" key="1">
    <source>
        <dbReference type="SAM" id="MobiDB-lite"/>
    </source>
</evidence>
<keyword evidence="4" id="KW-1185">Reference proteome</keyword>
<reference evidence="3 4" key="1">
    <citation type="submission" date="2017-11" db="EMBL/GenBank/DDBJ databases">
        <title>Genomic Encyclopedia of Archaeal and Bacterial Type Strains, Phase II (KMG-II): From Individual Species to Whole Genera.</title>
        <authorList>
            <person name="Goeker M."/>
        </authorList>
    </citation>
    <scope>NUCLEOTIDE SEQUENCE [LARGE SCALE GENOMIC DNA]</scope>
    <source>
        <strain evidence="3 4">DSM 25478</strain>
    </source>
</reference>
<name>A0A2M9CC33_9CELL</name>
<feature type="transmembrane region" description="Helical" evidence="2">
    <location>
        <begin position="79"/>
        <end position="108"/>
    </location>
</feature>
<sequence>MPKSKVRKKSSGGRGVPQPPPALPRVHGRVRVLGYLLGGLVWTALATLLWACVLVVPLLPALMRPVGEQLHGDDVVAVAFLPLVAAALGGGVMPFALQLSGYALLLWLALSRSVRPAWDGEPLTYAEGRTRFDAMHLPWHRTRYSDRLARMIVGGFSAGPMAAGALVAVGVSVPALAWGWPLATLLVVVAAAVGVVLVVVGVRVGVRLGAGRGFERYCADVARRRRARPQLDLPRPRRRAGAGS</sequence>
<feature type="region of interest" description="Disordered" evidence="1">
    <location>
        <begin position="1"/>
        <end position="22"/>
    </location>
</feature>
<gene>
    <name evidence="3" type="ORF">CLV28_3012</name>
</gene>
<protein>
    <recommendedName>
        <fullName evidence="5">Sensor protein</fullName>
    </recommendedName>
</protein>
<evidence type="ECO:0008006" key="5">
    <source>
        <dbReference type="Google" id="ProtNLM"/>
    </source>
</evidence>
<organism evidence="3 4">
    <name type="scientific">Sediminihabitans luteus</name>
    <dbReference type="NCBI Taxonomy" id="1138585"/>
    <lineage>
        <taxon>Bacteria</taxon>
        <taxon>Bacillati</taxon>
        <taxon>Actinomycetota</taxon>
        <taxon>Actinomycetes</taxon>
        <taxon>Micrococcales</taxon>
        <taxon>Cellulomonadaceae</taxon>
        <taxon>Sediminihabitans</taxon>
    </lineage>
</organism>
<proteinExistence type="predicted"/>
<dbReference type="AlphaFoldDB" id="A0A2M9CC33"/>
<feature type="transmembrane region" description="Helical" evidence="2">
    <location>
        <begin position="151"/>
        <end position="176"/>
    </location>
</feature>
<feature type="transmembrane region" description="Helical" evidence="2">
    <location>
        <begin position="182"/>
        <end position="206"/>
    </location>
</feature>
<evidence type="ECO:0000313" key="4">
    <source>
        <dbReference type="Proteomes" id="UP000231693"/>
    </source>
</evidence>
<keyword evidence="2" id="KW-1133">Transmembrane helix</keyword>